<dbReference type="InterPro" id="IPR044537">
    <property type="entry name" value="Rip2-like"/>
</dbReference>
<comment type="cofactor">
    <cofactor evidence="1">
        <name>Zn(2+)</name>
        <dbReference type="ChEBI" id="CHEBI:29105"/>
    </cofactor>
</comment>
<feature type="transmembrane region" description="Helical" evidence="13">
    <location>
        <begin position="199"/>
        <end position="214"/>
    </location>
</feature>
<evidence type="ECO:0000256" key="3">
    <source>
        <dbReference type="ARBA" id="ARBA00007931"/>
    </source>
</evidence>
<keyword evidence="4" id="KW-1003">Cell membrane</keyword>
<organism evidence="14 15">
    <name type="scientific">Clostridium disporicum</name>
    <dbReference type="NCBI Taxonomy" id="84024"/>
    <lineage>
        <taxon>Bacteria</taxon>
        <taxon>Bacillati</taxon>
        <taxon>Bacillota</taxon>
        <taxon>Clostridia</taxon>
        <taxon>Eubacteriales</taxon>
        <taxon>Clostridiaceae</taxon>
        <taxon>Clostridium</taxon>
    </lineage>
</organism>
<dbReference type="EMBL" id="CYZX01000022">
    <property type="protein sequence ID" value="CUP00111.1"/>
    <property type="molecule type" value="Genomic_DNA"/>
</dbReference>
<protein>
    <submittedName>
        <fullName evidence="14">Peptidase M50</fullName>
    </submittedName>
</protein>
<dbReference type="InterPro" id="IPR052348">
    <property type="entry name" value="Metallopeptidase_M50B"/>
</dbReference>
<evidence type="ECO:0000256" key="11">
    <source>
        <dbReference type="ARBA" id="ARBA00023049"/>
    </source>
</evidence>
<dbReference type="GO" id="GO:0008237">
    <property type="term" value="F:metallopeptidase activity"/>
    <property type="evidence" value="ECO:0007669"/>
    <property type="project" value="UniProtKB-KW"/>
</dbReference>
<name>A0A174JNA5_9CLOT</name>
<evidence type="ECO:0000256" key="9">
    <source>
        <dbReference type="ARBA" id="ARBA00022833"/>
    </source>
</evidence>
<evidence type="ECO:0000313" key="15">
    <source>
        <dbReference type="Proteomes" id="UP000095594"/>
    </source>
</evidence>
<gene>
    <name evidence="14" type="ORF">ERS852471_02783</name>
</gene>
<feature type="transmembrane region" description="Helical" evidence="13">
    <location>
        <begin position="174"/>
        <end position="193"/>
    </location>
</feature>
<evidence type="ECO:0000256" key="1">
    <source>
        <dbReference type="ARBA" id="ARBA00001947"/>
    </source>
</evidence>
<comment type="subcellular location">
    <subcellularLocation>
        <location evidence="2">Cell membrane</location>
        <topology evidence="2">Multi-pass membrane protein</topology>
    </subcellularLocation>
</comment>
<comment type="similarity">
    <text evidence="3">Belongs to the peptidase M50B family.</text>
</comment>
<evidence type="ECO:0000256" key="5">
    <source>
        <dbReference type="ARBA" id="ARBA00022670"/>
    </source>
</evidence>
<evidence type="ECO:0000256" key="8">
    <source>
        <dbReference type="ARBA" id="ARBA00022801"/>
    </source>
</evidence>
<keyword evidence="6 13" id="KW-0812">Transmembrane</keyword>
<dbReference type="Proteomes" id="UP000095594">
    <property type="component" value="Unassembled WGS sequence"/>
</dbReference>
<feature type="transmembrane region" description="Helical" evidence="13">
    <location>
        <begin position="7"/>
        <end position="27"/>
    </location>
</feature>
<evidence type="ECO:0000313" key="14">
    <source>
        <dbReference type="EMBL" id="CUP00111.1"/>
    </source>
</evidence>
<keyword evidence="11" id="KW-0482">Metalloprotease</keyword>
<keyword evidence="7" id="KW-0479">Metal-binding</keyword>
<keyword evidence="9" id="KW-0862">Zinc</keyword>
<keyword evidence="12 13" id="KW-0472">Membrane</keyword>
<evidence type="ECO:0000256" key="2">
    <source>
        <dbReference type="ARBA" id="ARBA00004651"/>
    </source>
</evidence>
<dbReference type="RefSeq" id="WP_055267534.1">
    <property type="nucleotide sequence ID" value="NZ_CABIXQ010000022.1"/>
</dbReference>
<dbReference type="PANTHER" id="PTHR35864">
    <property type="entry name" value="ZINC METALLOPROTEASE MJ0611-RELATED"/>
    <property type="match status" value="1"/>
</dbReference>
<feature type="transmembrane region" description="Helical" evidence="13">
    <location>
        <begin position="125"/>
        <end position="153"/>
    </location>
</feature>
<sequence>MGSFRGILLNIILSIPAVMIAFTAQGYGKAFVADRLGDKTPRFQGRLTLNPVAHLDPIGFLMILLVGFGWTKPVETNPSAFKRGYKDSIKVAIAPPLANLIVGFLGAIIYVLFNKLFMWLPGSIFVVIAGMLGAIVTVNVGLAIFTLLPLPGLAGFDIFRAISPKNFYKYADKIYQYQLIILMLVIVLGRGILSMVSSYIINFFLYIVSFIFSFI</sequence>
<dbReference type="GO" id="GO:0005886">
    <property type="term" value="C:plasma membrane"/>
    <property type="evidence" value="ECO:0007669"/>
    <property type="project" value="UniProtKB-SubCell"/>
</dbReference>
<accession>A0A174JNA5</accession>
<evidence type="ECO:0000256" key="10">
    <source>
        <dbReference type="ARBA" id="ARBA00022989"/>
    </source>
</evidence>
<evidence type="ECO:0000256" key="13">
    <source>
        <dbReference type="SAM" id="Phobius"/>
    </source>
</evidence>
<proteinExistence type="inferred from homology"/>
<evidence type="ECO:0000256" key="4">
    <source>
        <dbReference type="ARBA" id="ARBA00022475"/>
    </source>
</evidence>
<evidence type="ECO:0000256" key="7">
    <source>
        <dbReference type="ARBA" id="ARBA00022723"/>
    </source>
</evidence>
<dbReference type="PANTHER" id="PTHR35864:SF1">
    <property type="entry name" value="ZINC METALLOPROTEASE YWHC-RELATED"/>
    <property type="match status" value="1"/>
</dbReference>
<dbReference type="GO" id="GO:0046872">
    <property type="term" value="F:metal ion binding"/>
    <property type="evidence" value="ECO:0007669"/>
    <property type="project" value="UniProtKB-KW"/>
</dbReference>
<dbReference type="CDD" id="cd06158">
    <property type="entry name" value="S2P-M50_like_1"/>
    <property type="match status" value="1"/>
</dbReference>
<evidence type="ECO:0000256" key="6">
    <source>
        <dbReference type="ARBA" id="ARBA00022692"/>
    </source>
</evidence>
<dbReference type="OrthoDB" id="9800627at2"/>
<dbReference type="GO" id="GO:0006508">
    <property type="term" value="P:proteolysis"/>
    <property type="evidence" value="ECO:0007669"/>
    <property type="project" value="UniProtKB-KW"/>
</dbReference>
<keyword evidence="8" id="KW-0378">Hydrolase</keyword>
<reference evidence="14 15" key="1">
    <citation type="submission" date="2015-09" db="EMBL/GenBank/DDBJ databases">
        <authorList>
            <consortium name="Pathogen Informatics"/>
        </authorList>
    </citation>
    <scope>NUCLEOTIDE SEQUENCE [LARGE SCALE GENOMIC DNA]</scope>
    <source>
        <strain evidence="14 15">2789STDY5834856</strain>
    </source>
</reference>
<keyword evidence="5" id="KW-0645">Protease</keyword>
<feature type="transmembrane region" description="Helical" evidence="13">
    <location>
        <begin position="47"/>
        <end position="70"/>
    </location>
</feature>
<keyword evidence="10 13" id="KW-1133">Transmembrane helix</keyword>
<feature type="transmembrane region" description="Helical" evidence="13">
    <location>
        <begin position="91"/>
        <end position="113"/>
    </location>
</feature>
<dbReference type="AlphaFoldDB" id="A0A174JNA5"/>
<evidence type="ECO:0000256" key="12">
    <source>
        <dbReference type="ARBA" id="ARBA00023136"/>
    </source>
</evidence>